<accession>A0A9Q1IM03</accession>
<dbReference type="AlphaFoldDB" id="A0A9Q1IM03"/>
<evidence type="ECO:0000256" key="1">
    <source>
        <dbReference type="SAM" id="MobiDB-lite"/>
    </source>
</evidence>
<gene>
    <name evidence="2" type="ORF">SKAU_G00318760</name>
</gene>
<protein>
    <submittedName>
        <fullName evidence="2">Uncharacterized protein</fullName>
    </submittedName>
</protein>
<comment type="caution">
    <text evidence="2">The sequence shown here is derived from an EMBL/GenBank/DDBJ whole genome shotgun (WGS) entry which is preliminary data.</text>
</comment>
<organism evidence="2 3">
    <name type="scientific">Synaphobranchus kaupii</name>
    <name type="common">Kaup's arrowtooth eel</name>
    <dbReference type="NCBI Taxonomy" id="118154"/>
    <lineage>
        <taxon>Eukaryota</taxon>
        <taxon>Metazoa</taxon>
        <taxon>Chordata</taxon>
        <taxon>Craniata</taxon>
        <taxon>Vertebrata</taxon>
        <taxon>Euteleostomi</taxon>
        <taxon>Actinopterygii</taxon>
        <taxon>Neopterygii</taxon>
        <taxon>Teleostei</taxon>
        <taxon>Anguilliformes</taxon>
        <taxon>Synaphobranchidae</taxon>
        <taxon>Synaphobranchus</taxon>
    </lineage>
</organism>
<feature type="region of interest" description="Disordered" evidence="1">
    <location>
        <begin position="1"/>
        <end position="69"/>
    </location>
</feature>
<name>A0A9Q1IM03_SYNKA</name>
<evidence type="ECO:0000313" key="3">
    <source>
        <dbReference type="Proteomes" id="UP001152622"/>
    </source>
</evidence>
<proteinExistence type="predicted"/>
<reference evidence="2" key="1">
    <citation type="journal article" date="2023" name="Science">
        <title>Genome structures resolve the early diversification of teleost fishes.</title>
        <authorList>
            <person name="Parey E."/>
            <person name="Louis A."/>
            <person name="Montfort J."/>
            <person name="Bouchez O."/>
            <person name="Roques C."/>
            <person name="Iampietro C."/>
            <person name="Lluch J."/>
            <person name="Castinel A."/>
            <person name="Donnadieu C."/>
            <person name="Desvignes T."/>
            <person name="Floi Bucao C."/>
            <person name="Jouanno E."/>
            <person name="Wen M."/>
            <person name="Mejri S."/>
            <person name="Dirks R."/>
            <person name="Jansen H."/>
            <person name="Henkel C."/>
            <person name="Chen W.J."/>
            <person name="Zahm M."/>
            <person name="Cabau C."/>
            <person name="Klopp C."/>
            <person name="Thompson A.W."/>
            <person name="Robinson-Rechavi M."/>
            <person name="Braasch I."/>
            <person name="Lecointre G."/>
            <person name="Bobe J."/>
            <person name="Postlethwait J.H."/>
            <person name="Berthelot C."/>
            <person name="Roest Crollius H."/>
            <person name="Guiguen Y."/>
        </authorList>
    </citation>
    <scope>NUCLEOTIDE SEQUENCE</scope>
    <source>
        <strain evidence="2">WJC10195</strain>
    </source>
</reference>
<sequence>MDNYSSQSYERKERPQWNSDRALLLDSTQRERPGRVESGACRGTPAGSDPSLFSRSLGGPARRPGFPTAGAFSSPACRLAALCHFINPSQS</sequence>
<evidence type="ECO:0000313" key="2">
    <source>
        <dbReference type="EMBL" id="KAJ8344547.1"/>
    </source>
</evidence>
<dbReference type="Proteomes" id="UP001152622">
    <property type="component" value="Chromosome 13"/>
</dbReference>
<dbReference type="EMBL" id="JAINUF010000013">
    <property type="protein sequence ID" value="KAJ8344547.1"/>
    <property type="molecule type" value="Genomic_DNA"/>
</dbReference>
<keyword evidence="3" id="KW-1185">Reference proteome</keyword>